<dbReference type="InterPro" id="IPR005135">
    <property type="entry name" value="Endo/exonuclease/phosphatase"/>
</dbReference>
<dbReference type="VEuPathDB" id="TriTrypDB:TCDM_04724"/>
<reference evidence="2 3" key="1">
    <citation type="journal article" date="2018" name="Microb. Genom.">
        <title>Expanding an expanded genome: long-read sequencing of Trypanosoma cruzi.</title>
        <authorList>
            <person name="Berna L."/>
            <person name="Rodriguez M."/>
            <person name="Chiribao M.L."/>
            <person name="Parodi-Talice A."/>
            <person name="Pita S."/>
            <person name="Rijo G."/>
            <person name="Alvarez-Valin F."/>
            <person name="Robello C."/>
        </authorList>
    </citation>
    <scope>NUCLEOTIDE SEQUENCE [LARGE SCALE GENOMIC DNA]</scope>
    <source>
        <strain evidence="2 3">Dm28c</strain>
    </source>
</reference>
<evidence type="ECO:0000313" key="2">
    <source>
        <dbReference type="EMBL" id="PWV00275.1"/>
    </source>
</evidence>
<name>A0A2V2VVZ0_TRYCR</name>
<dbReference type="InterPro" id="IPR050410">
    <property type="entry name" value="CCR4/nocturin_mRNA_transcr"/>
</dbReference>
<proteinExistence type="predicted"/>
<dbReference type="VEuPathDB" id="TriTrypDB:TcBrA4_0123450"/>
<dbReference type="VEuPathDB" id="TriTrypDB:C3747_25g33"/>
<dbReference type="VEuPathDB" id="TriTrypDB:TcG_02824"/>
<dbReference type="Gene3D" id="3.60.10.10">
    <property type="entry name" value="Endonuclease/exonuclease/phosphatase"/>
    <property type="match status" value="1"/>
</dbReference>
<sequence length="621" mass="70134">MARMARQPNTVIVLHPVNSAIITLDICLQLDDSLSSIWRKNMARSEDEVAMRTIERLQILLVQQKEGKNSRRMKREDLLKDSQPIHVFGLEIDEHEAEGQATAPTSNTLKPLDTSITNKLFWKRAKEMLIGSTVVKIKYNVPTITSIVPPSALYVGLPALCCGITTLFTSEVGILYEWCLCSTDSREHTNISVISTDAVFTPLEEHLGKTLVLRVSPEGDSGLWTQVDLPPVRAALTPVDRWKRTMAPAEAPAFRVVTYNVLHDEFCSTSAAKRRIYPFATDDILSLEYRQVRILQELLAYRADVICLQECGEKVYRQFFERILHHSGYDGRYTNKNGGVKEGCACFWKRTRFCMNETLVFPLNWTTLQEDHPDLVARVSLYPEFREALEKVTSIGALVLLKDLHTKEELIVGNTHLFYHANACHIRLLQVYMLLHKLKIFAVSQPSVVLCGDFNFTPTTGGYRLVTRGQTEAEHHSWKKGELFYWGCDRMLGVSTEEMEGVEEAAEEGASSSVPVTQPDKRQPPFGAFRETLSAPLQLRDAYSETGQELPWTNYAMTFREVIDYIFFSPTRLSVLRTVPIPPESELSENVALPNKQYPSDHLALIADLVYTSSSSSSSSC</sequence>
<dbReference type="Proteomes" id="UP000246121">
    <property type="component" value="Unassembled WGS sequence"/>
</dbReference>
<dbReference type="GO" id="GO:0005739">
    <property type="term" value="C:mitochondrion"/>
    <property type="evidence" value="ECO:0007669"/>
    <property type="project" value="TreeGrafter"/>
</dbReference>
<dbReference type="AlphaFoldDB" id="A0A2V2VVZ0"/>
<evidence type="ECO:0000313" key="3">
    <source>
        <dbReference type="Proteomes" id="UP000246121"/>
    </source>
</evidence>
<dbReference type="GO" id="GO:0000288">
    <property type="term" value="P:nuclear-transcribed mRNA catabolic process, deadenylation-dependent decay"/>
    <property type="evidence" value="ECO:0007669"/>
    <property type="project" value="TreeGrafter"/>
</dbReference>
<gene>
    <name evidence="2" type="ORF">C4B63_7g88</name>
</gene>
<dbReference type="EMBL" id="PRFA01000007">
    <property type="protein sequence ID" value="PWV00275.1"/>
    <property type="molecule type" value="Genomic_DNA"/>
</dbReference>
<dbReference type="VEuPathDB" id="TriTrypDB:TCSYLVIO_003876"/>
<evidence type="ECO:0000259" key="1">
    <source>
        <dbReference type="Pfam" id="PF03372"/>
    </source>
</evidence>
<dbReference type="VEuPathDB" id="TriTrypDB:TcCLB.506557.20"/>
<dbReference type="PANTHER" id="PTHR12121:SF37">
    <property type="entry name" value="2',5'-PHOSPHODIESTERASE 12"/>
    <property type="match status" value="1"/>
</dbReference>
<dbReference type="GO" id="GO:0000175">
    <property type="term" value="F:3'-5'-RNA exonuclease activity"/>
    <property type="evidence" value="ECO:0007669"/>
    <property type="project" value="TreeGrafter"/>
</dbReference>
<dbReference type="VEuPathDB" id="TriTrypDB:TcCLB.506559.220"/>
<dbReference type="VEuPathDB" id="TriTrypDB:TcCL_NonESM04265"/>
<organism evidence="2 3">
    <name type="scientific">Trypanosoma cruzi</name>
    <dbReference type="NCBI Taxonomy" id="5693"/>
    <lineage>
        <taxon>Eukaryota</taxon>
        <taxon>Discoba</taxon>
        <taxon>Euglenozoa</taxon>
        <taxon>Kinetoplastea</taxon>
        <taxon>Metakinetoplastina</taxon>
        <taxon>Trypanosomatida</taxon>
        <taxon>Trypanosomatidae</taxon>
        <taxon>Trypanosoma</taxon>
        <taxon>Schizotrypanum</taxon>
    </lineage>
</organism>
<dbReference type="SUPFAM" id="SSF56219">
    <property type="entry name" value="DNase I-like"/>
    <property type="match status" value="1"/>
</dbReference>
<comment type="caution">
    <text evidence="2">The sequence shown here is derived from an EMBL/GenBank/DDBJ whole genome shotgun (WGS) entry which is preliminary data.</text>
</comment>
<dbReference type="VEuPathDB" id="TriTrypDB:ECC02_005675"/>
<accession>A0A2V2VVZ0</accession>
<dbReference type="PANTHER" id="PTHR12121">
    <property type="entry name" value="CARBON CATABOLITE REPRESSOR PROTEIN 4"/>
    <property type="match status" value="1"/>
</dbReference>
<dbReference type="VEuPathDB" id="TriTrypDB:BCY84_18952"/>
<dbReference type="VEuPathDB" id="TriTrypDB:Tc_MARK_436"/>
<dbReference type="Pfam" id="PF03372">
    <property type="entry name" value="Exo_endo_phos"/>
    <property type="match status" value="1"/>
</dbReference>
<dbReference type="InterPro" id="IPR036691">
    <property type="entry name" value="Endo/exonu/phosph_ase_sf"/>
</dbReference>
<feature type="domain" description="Endonuclease/exonuclease/phosphatase" evidence="1">
    <location>
        <begin position="257"/>
        <end position="602"/>
    </location>
</feature>
<dbReference type="VEuPathDB" id="TriTrypDB:C4B63_7g88"/>
<protein>
    <recommendedName>
        <fullName evidence="1">Endonuclease/exonuclease/phosphatase domain-containing protein</fullName>
    </recommendedName>
</protein>